<dbReference type="OrthoDB" id="8564384at2"/>
<accession>A0A140D8V9</accession>
<dbReference type="Proteomes" id="UP000295506">
    <property type="component" value="Unassembled WGS sequence"/>
</dbReference>
<dbReference type="Proteomes" id="UP000055611">
    <property type="component" value="Chromosome"/>
</dbReference>
<reference evidence="3 5" key="2">
    <citation type="submission" date="2019-03" db="EMBL/GenBank/DDBJ databases">
        <title>Genomic Encyclopedia of Type Strains, Phase IV (KMG-IV): sequencing the most valuable type-strain genomes for metagenomic binning, comparative biology and taxonomic classification.</title>
        <authorList>
            <person name="Goeker M."/>
        </authorList>
    </citation>
    <scope>NUCLEOTIDE SEQUENCE [LARGE SCALE GENOMIC DNA]</scope>
    <source>
        <strain evidence="3 5">DSM 101483</strain>
    </source>
</reference>
<evidence type="ECO:0000313" key="2">
    <source>
        <dbReference type="EMBL" id="AMK09626.1"/>
    </source>
</evidence>
<dbReference type="KEGG" id="dej:AWY79_00135"/>
<dbReference type="RefSeq" id="WP_066798927.1">
    <property type="nucleotide sequence ID" value="NZ_CP014206.1"/>
</dbReference>
<protein>
    <submittedName>
        <fullName evidence="3">Uncharacterized protein</fullName>
    </submittedName>
</protein>
<evidence type="ECO:0000313" key="4">
    <source>
        <dbReference type="Proteomes" id="UP000055611"/>
    </source>
</evidence>
<organism evidence="3 5">
    <name type="scientific">Pseudodesulfovibrio indicus</name>
    <dbReference type="NCBI Taxonomy" id="1716143"/>
    <lineage>
        <taxon>Bacteria</taxon>
        <taxon>Pseudomonadati</taxon>
        <taxon>Thermodesulfobacteriota</taxon>
        <taxon>Desulfovibrionia</taxon>
        <taxon>Desulfovibrionales</taxon>
        <taxon>Desulfovibrionaceae</taxon>
    </lineage>
</organism>
<reference evidence="2 4" key="1">
    <citation type="journal article" date="2016" name="Front. Microbiol.">
        <title>Genome Sequence of the Piezophilic, Mesophilic Sulfate-Reducing Bacterium Desulfovibrio indicus J2T.</title>
        <authorList>
            <person name="Cao J."/>
            <person name="Maignien L."/>
            <person name="Shao Z."/>
            <person name="Alain K."/>
            <person name="Jebbar M."/>
        </authorList>
    </citation>
    <scope>NUCLEOTIDE SEQUENCE [LARGE SCALE GENOMIC DNA]</scope>
    <source>
        <strain evidence="2 4">J2</strain>
    </source>
</reference>
<dbReference type="EMBL" id="CP014206">
    <property type="protein sequence ID" value="AMK09626.1"/>
    <property type="molecule type" value="Genomic_DNA"/>
</dbReference>
<gene>
    <name evidence="2" type="ORF">AWY79_00135</name>
    <name evidence="3" type="ORF">EDC59_113102</name>
</gene>
<evidence type="ECO:0000313" key="5">
    <source>
        <dbReference type="Proteomes" id="UP000295506"/>
    </source>
</evidence>
<dbReference type="EMBL" id="SOBK01000013">
    <property type="protein sequence ID" value="TDT86426.1"/>
    <property type="molecule type" value="Genomic_DNA"/>
</dbReference>
<sequence length="434" mass="48086">MATRKLVNAKDILGSLDLQELISNTAATEDELGALQERAVTAVSMAMSLEIENEKQLTDEALATIAGSVVTTMDVKSAALSGYQVLVSYFGPTGVPDQLPTTWAKSWSGWRIDTPLIPEIAPERSAALTDVQHTASAAIQAVMDVEGVLRDLGRLDATLFYANVADSMLVQIFEKVKKEKAYKKLHYHDESGNLRQFQTLEEFCGAKLGKSYRRLQELSGHMQALGADLYEAAERIGFRNRDYRALKALPEAEQAIVKQAIESESKEEVLTILEDLAARNQAEREAARKEREDLAADHEARGKLLEDKSQRLAKTEEELYRLKSLPKDADLELRLAREAEAVQAMEKAYMAALVGLNELLVQVEAILNSHDVSVHTSQHAVGTVGNYCRAVNAVLIKHEIPVDFEEEVSPEWMRETALDELEAGRTNIPTGRGW</sequence>
<proteinExistence type="predicted"/>
<name>A0A140D8V9_9BACT</name>
<keyword evidence="4" id="KW-1185">Reference proteome</keyword>
<evidence type="ECO:0000313" key="3">
    <source>
        <dbReference type="EMBL" id="TDT86426.1"/>
    </source>
</evidence>
<feature type="coiled-coil region" evidence="1">
    <location>
        <begin position="270"/>
        <end position="325"/>
    </location>
</feature>
<dbReference type="AlphaFoldDB" id="A0A140D8V9"/>
<evidence type="ECO:0000256" key="1">
    <source>
        <dbReference type="SAM" id="Coils"/>
    </source>
</evidence>
<keyword evidence="1" id="KW-0175">Coiled coil</keyword>